<reference evidence="3 5" key="2">
    <citation type="submission" date="2023-11" db="EMBL/GenBank/DDBJ databases">
        <title>MicrobeMod: A computational toolkit for identifying prokaryotic methylation and restriction-modification with nanopore sequencing.</title>
        <authorList>
            <person name="Crits-Christoph A."/>
            <person name="Kang S.C."/>
            <person name="Lee H."/>
            <person name="Ostrov N."/>
        </authorList>
    </citation>
    <scope>NUCLEOTIDE SEQUENCE [LARGE SCALE GENOMIC DNA]</scope>
    <source>
        <strain evidence="3 5">ATCC 23090</strain>
    </source>
</reference>
<organism evidence="2 4">
    <name type="scientific">Chitinophaga sancti</name>
    <dbReference type="NCBI Taxonomy" id="1004"/>
    <lineage>
        <taxon>Bacteria</taxon>
        <taxon>Pseudomonadati</taxon>
        <taxon>Bacteroidota</taxon>
        <taxon>Chitinophagia</taxon>
        <taxon>Chitinophagales</taxon>
        <taxon>Chitinophagaceae</taxon>
        <taxon>Chitinophaga</taxon>
    </lineage>
</organism>
<keyword evidence="1" id="KW-0732">Signal</keyword>
<gene>
    <name evidence="2" type="ORF">SAMN05661012_01143</name>
    <name evidence="3" type="ORF">SR876_05750</name>
</gene>
<sequence>MVLKTRLLSGTAILLLLCGSLSAQDDKAIVIKDTSAVHNDTTIIHKKSFFPLPVLGYSPEKGLEIGAAMLYSFYMDKNDPVLRNSTISLIPSLTTKSQYKIELKTDFWTDHNNYHFKSSLRYHDFPIYFYGLGDTTRKADGTLLGNRRYKVLLEGEKRLSGHFYAGLSLQYQHDAYEANENKGIYPGMAVTDKEGGYVTFIGATGIFDNRDNQNYTHIGSWVRLNVAYAPSFLSKHPLWKIDAQAKHFVPISRKSTLGVNGLFSSLQGSVLPFYLLPEMGNDLMMRAYYTGRYRDQNYLAFQAEYRYFLDPKIPINIWFLHMQPKFALAAFGATGAVFNNHDFGADHFKPAYGMGVRWFYDEGSKLTIRIDYAWGEKRAGEERQSGLYLSLAEAF</sequence>
<dbReference type="Proteomes" id="UP001326715">
    <property type="component" value="Chromosome"/>
</dbReference>
<dbReference type="OrthoDB" id="9771071at2"/>
<dbReference type="Proteomes" id="UP000183788">
    <property type="component" value="Unassembled WGS sequence"/>
</dbReference>
<accession>A0A1K1NBD8</accession>
<feature type="chain" id="PRO_5012476113" description="Surface antigen" evidence="1">
    <location>
        <begin position="24"/>
        <end position="395"/>
    </location>
</feature>
<dbReference type="RefSeq" id="WP_072357666.1">
    <property type="nucleotide sequence ID" value="NZ_CBHWAX010000230.1"/>
</dbReference>
<proteinExistence type="predicted"/>
<name>A0A1K1NBD8_9BACT</name>
<dbReference type="EMBL" id="CP140154">
    <property type="protein sequence ID" value="WQG90992.1"/>
    <property type="molecule type" value="Genomic_DNA"/>
</dbReference>
<evidence type="ECO:0000313" key="4">
    <source>
        <dbReference type="Proteomes" id="UP000183788"/>
    </source>
</evidence>
<feature type="signal peptide" evidence="1">
    <location>
        <begin position="1"/>
        <end position="23"/>
    </location>
</feature>
<reference evidence="2 4" key="1">
    <citation type="submission" date="2016-11" db="EMBL/GenBank/DDBJ databases">
        <authorList>
            <person name="Jaros S."/>
            <person name="Januszkiewicz K."/>
            <person name="Wedrychowicz H."/>
        </authorList>
    </citation>
    <scope>NUCLEOTIDE SEQUENCE [LARGE SCALE GENOMIC DNA]</scope>
    <source>
        <strain evidence="2 4">DSM 784</strain>
    </source>
</reference>
<dbReference type="AlphaFoldDB" id="A0A1K1NBD8"/>
<keyword evidence="5" id="KW-1185">Reference proteome</keyword>
<evidence type="ECO:0000313" key="2">
    <source>
        <dbReference type="EMBL" id="SFW32628.1"/>
    </source>
</evidence>
<evidence type="ECO:0000313" key="5">
    <source>
        <dbReference type="Proteomes" id="UP001326715"/>
    </source>
</evidence>
<evidence type="ECO:0000256" key="1">
    <source>
        <dbReference type="SAM" id="SignalP"/>
    </source>
</evidence>
<evidence type="ECO:0000313" key="3">
    <source>
        <dbReference type="EMBL" id="WQG90992.1"/>
    </source>
</evidence>
<evidence type="ECO:0008006" key="6">
    <source>
        <dbReference type="Google" id="ProtNLM"/>
    </source>
</evidence>
<dbReference type="Gene3D" id="2.40.160.50">
    <property type="entry name" value="membrane protein fhac: a member of the omp85/tpsb transporter family"/>
    <property type="match status" value="1"/>
</dbReference>
<dbReference type="STRING" id="1004.SAMN05661012_01143"/>
<protein>
    <recommendedName>
        <fullName evidence="6">Surface antigen</fullName>
    </recommendedName>
</protein>
<dbReference type="EMBL" id="FPIZ01000003">
    <property type="protein sequence ID" value="SFW32628.1"/>
    <property type="molecule type" value="Genomic_DNA"/>
</dbReference>